<reference evidence="2" key="1">
    <citation type="submission" date="2017-02" db="UniProtKB">
        <authorList>
            <consortium name="WormBaseParasite"/>
        </authorList>
    </citation>
    <scope>IDENTIFICATION</scope>
</reference>
<accession>A0A0N4ZGF0</accession>
<dbReference type="SUPFAM" id="SSF52317">
    <property type="entry name" value="Class I glutamine amidotransferase-like"/>
    <property type="match status" value="1"/>
</dbReference>
<sequence>MKDHPYFVGCQYHPEYLSHPITPSPPFLGLLLAASGQIEGYLSGEKIPTPIKSLSRRGSKENSFCETTEAIYI</sequence>
<proteinExistence type="predicted"/>
<evidence type="ECO:0000313" key="2">
    <source>
        <dbReference type="WBParaSite" id="PTRK_0000685800.1"/>
    </source>
</evidence>
<dbReference type="GO" id="GO:0003883">
    <property type="term" value="F:CTP synthase activity"/>
    <property type="evidence" value="ECO:0007669"/>
    <property type="project" value="InterPro"/>
</dbReference>
<dbReference type="InterPro" id="IPR029062">
    <property type="entry name" value="Class_I_gatase-like"/>
</dbReference>
<dbReference type="PANTHER" id="PTHR11550:SF0">
    <property type="entry name" value="CTP SYNTHASE-RELATED"/>
    <property type="match status" value="1"/>
</dbReference>
<dbReference type="Proteomes" id="UP000038045">
    <property type="component" value="Unplaced"/>
</dbReference>
<name>A0A0N4ZGF0_PARTI</name>
<dbReference type="GO" id="GO:0044210">
    <property type="term" value="P:'de novo' CTP biosynthetic process"/>
    <property type="evidence" value="ECO:0007669"/>
    <property type="project" value="UniProtKB-UniPathway"/>
</dbReference>
<dbReference type="AlphaFoldDB" id="A0A0N4ZGF0"/>
<dbReference type="GO" id="GO:0019856">
    <property type="term" value="P:pyrimidine nucleobase biosynthetic process"/>
    <property type="evidence" value="ECO:0007669"/>
    <property type="project" value="TreeGrafter"/>
</dbReference>
<dbReference type="GO" id="GO:0042802">
    <property type="term" value="F:identical protein binding"/>
    <property type="evidence" value="ECO:0007669"/>
    <property type="project" value="TreeGrafter"/>
</dbReference>
<dbReference type="UniPathway" id="UPA00159">
    <property type="reaction ID" value="UER00277"/>
</dbReference>
<dbReference type="PANTHER" id="PTHR11550">
    <property type="entry name" value="CTP SYNTHASE"/>
    <property type="match status" value="1"/>
</dbReference>
<dbReference type="STRING" id="131310.A0A0N4ZGF0"/>
<dbReference type="GO" id="GO:0097268">
    <property type="term" value="C:cytoophidium"/>
    <property type="evidence" value="ECO:0007669"/>
    <property type="project" value="TreeGrafter"/>
</dbReference>
<keyword evidence="1" id="KW-1185">Reference proteome</keyword>
<protein>
    <submittedName>
        <fullName evidence="2">CTP synthase (glutamine hydrolyzing)</fullName>
    </submittedName>
</protein>
<dbReference type="Gene3D" id="3.40.50.880">
    <property type="match status" value="1"/>
</dbReference>
<organism evidence="1 2">
    <name type="scientific">Parastrongyloides trichosuri</name>
    <name type="common">Possum-specific nematode worm</name>
    <dbReference type="NCBI Taxonomy" id="131310"/>
    <lineage>
        <taxon>Eukaryota</taxon>
        <taxon>Metazoa</taxon>
        <taxon>Ecdysozoa</taxon>
        <taxon>Nematoda</taxon>
        <taxon>Chromadorea</taxon>
        <taxon>Rhabditida</taxon>
        <taxon>Tylenchina</taxon>
        <taxon>Panagrolaimomorpha</taxon>
        <taxon>Strongyloidoidea</taxon>
        <taxon>Strongyloididae</taxon>
        <taxon>Parastrongyloides</taxon>
    </lineage>
</organism>
<dbReference type="InterPro" id="IPR004468">
    <property type="entry name" value="CTP_synthase"/>
</dbReference>
<dbReference type="GO" id="GO:0005737">
    <property type="term" value="C:cytoplasm"/>
    <property type="evidence" value="ECO:0007669"/>
    <property type="project" value="TreeGrafter"/>
</dbReference>
<dbReference type="WBParaSite" id="PTRK_0000685800.1">
    <property type="protein sequence ID" value="PTRK_0000685800.1"/>
    <property type="gene ID" value="PTRK_0000685800"/>
</dbReference>
<evidence type="ECO:0000313" key="1">
    <source>
        <dbReference type="Proteomes" id="UP000038045"/>
    </source>
</evidence>